<gene>
    <name evidence="1" type="ORF">S01H1_29126</name>
</gene>
<protein>
    <submittedName>
        <fullName evidence="1">Uncharacterized protein</fullName>
    </submittedName>
</protein>
<name>X0TIF1_9ZZZZ</name>
<dbReference type="AlphaFoldDB" id="X0TIF1"/>
<comment type="caution">
    <text evidence="1">The sequence shown here is derived from an EMBL/GenBank/DDBJ whole genome shotgun (WGS) entry which is preliminary data.</text>
</comment>
<evidence type="ECO:0000313" key="1">
    <source>
        <dbReference type="EMBL" id="GAF87937.1"/>
    </source>
</evidence>
<accession>X0TIF1</accession>
<sequence length="55" mass="6498">MAEPTRESAWDLFREPYQQIWDEAYSRGKQDESSNAYIHSQKLIARIAVLEAELR</sequence>
<proteinExistence type="predicted"/>
<dbReference type="EMBL" id="BARS01017845">
    <property type="protein sequence ID" value="GAF87937.1"/>
    <property type="molecule type" value="Genomic_DNA"/>
</dbReference>
<organism evidence="1">
    <name type="scientific">marine sediment metagenome</name>
    <dbReference type="NCBI Taxonomy" id="412755"/>
    <lineage>
        <taxon>unclassified sequences</taxon>
        <taxon>metagenomes</taxon>
        <taxon>ecological metagenomes</taxon>
    </lineage>
</organism>
<feature type="non-terminal residue" evidence="1">
    <location>
        <position position="55"/>
    </location>
</feature>
<reference evidence="1" key="1">
    <citation type="journal article" date="2014" name="Front. Microbiol.">
        <title>High frequency of phylogenetically diverse reductive dehalogenase-homologous genes in deep subseafloor sedimentary metagenomes.</title>
        <authorList>
            <person name="Kawai M."/>
            <person name="Futagami T."/>
            <person name="Toyoda A."/>
            <person name="Takaki Y."/>
            <person name="Nishi S."/>
            <person name="Hori S."/>
            <person name="Arai W."/>
            <person name="Tsubouchi T."/>
            <person name="Morono Y."/>
            <person name="Uchiyama I."/>
            <person name="Ito T."/>
            <person name="Fujiyama A."/>
            <person name="Inagaki F."/>
            <person name="Takami H."/>
        </authorList>
    </citation>
    <scope>NUCLEOTIDE SEQUENCE</scope>
    <source>
        <strain evidence="1">Expedition CK06-06</strain>
    </source>
</reference>